<dbReference type="InterPro" id="IPR037045">
    <property type="entry name" value="S8pro/Inhibitor_I9_sf"/>
</dbReference>
<dbReference type="CDD" id="cd04852">
    <property type="entry name" value="Peptidases_S8_3"/>
    <property type="match status" value="1"/>
</dbReference>
<evidence type="ECO:0000256" key="4">
    <source>
        <dbReference type="ARBA" id="ARBA00022801"/>
    </source>
</evidence>
<evidence type="ECO:0000256" key="1">
    <source>
        <dbReference type="ARBA" id="ARBA00011073"/>
    </source>
</evidence>
<dbReference type="InterPro" id="IPR000209">
    <property type="entry name" value="Peptidase_S8/S53_dom"/>
</dbReference>
<dbReference type="GO" id="GO:0004252">
    <property type="term" value="F:serine-type endopeptidase activity"/>
    <property type="evidence" value="ECO:0007669"/>
    <property type="project" value="UniProtKB-UniRule"/>
</dbReference>
<sequence>MENMSDIFAALRAFKCKDNDPALTTQSHFQLLSKIFSSEEEIMEALLYSYKHSFSGFSAMLNSTQADTLTNMEGVISVFRSNVLQLHTTRSWEFLGLSLEHNNHQVTPMQLVYGGDIVVGIFDTGIWPEASSFQESPDIGPIPSSWKGTCVKGEKFDPTIACNRKLIGARYYLKGLEQMFGPLNSSSGNDEYRSSRDFLGHGTHTASTAVGSIVTNASFSRLAMGIARGGAPRSRLAVYKVCWSIQLDGRCTEADILAGFDDALHDGVDVISASFGGSAPLLPFFVSSSDIGSFHATQLGINVVFSGGNDGVEPGLVANVAPWSICVAASSIDRKFSTQLIINNNFTIMGESFNLIKMKASLVYGSRYFNGGSCNIDNWNKKSATGKIILCFSTVGSVLASEASIAAFAANASALIFVEPMTKQFSEVDIIPIIRIPIDQGTRILHYIAQSPKDPKVLVQPSKTTIAQSPAPAVAYFSSRGPSSLAPDILKPDITAPGINILAAWPPKSPPTLLPIDHRSVNWNIQSGTSMSCPHVSGVVALLKSAHPDWSPAAIKSALMTTAETRDISGDHILAGGSMKLTDPFDIGAGHINPVKALDPGLVYDMSTQDYVVFLCNIGYNEKQIKNIVGQSSCIDTSCPKTKSSNAELNFPSITISNLQHSMTIKRTVRNVGHSNAIYFVKIVNPHGVHVEIWPKMLIFSSHCREKSYYVTITPEKHSQGRFDFGEIVWSDGHHYVRIPFVVCVNTTVSVSDSSAHVSI</sequence>
<evidence type="ECO:0000259" key="10">
    <source>
        <dbReference type="Pfam" id="PF17766"/>
    </source>
</evidence>
<dbReference type="Proteomes" id="UP000230069">
    <property type="component" value="Unassembled WGS sequence"/>
</dbReference>
<proteinExistence type="inferred from homology"/>
<dbReference type="Gene3D" id="2.60.40.2310">
    <property type="match status" value="1"/>
</dbReference>
<keyword evidence="4 7" id="KW-0378">Hydrolase</keyword>
<organism evidence="11 12">
    <name type="scientific">Aquilegia coerulea</name>
    <name type="common">Rocky mountain columbine</name>
    <dbReference type="NCBI Taxonomy" id="218851"/>
    <lineage>
        <taxon>Eukaryota</taxon>
        <taxon>Viridiplantae</taxon>
        <taxon>Streptophyta</taxon>
        <taxon>Embryophyta</taxon>
        <taxon>Tracheophyta</taxon>
        <taxon>Spermatophyta</taxon>
        <taxon>Magnoliopsida</taxon>
        <taxon>Ranunculales</taxon>
        <taxon>Ranunculaceae</taxon>
        <taxon>Thalictroideae</taxon>
        <taxon>Aquilegia</taxon>
    </lineage>
</organism>
<dbReference type="InterPro" id="IPR010259">
    <property type="entry name" value="S8pro/Inhibitor_I9"/>
</dbReference>
<feature type="domain" description="Inhibitor I9" evidence="9">
    <location>
        <begin position="21"/>
        <end position="87"/>
    </location>
</feature>
<comment type="similarity">
    <text evidence="1 7">Belongs to the peptidase S8 family.</text>
</comment>
<dbReference type="PROSITE" id="PS51892">
    <property type="entry name" value="SUBTILASE"/>
    <property type="match status" value="1"/>
</dbReference>
<dbReference type="Gene3D" id="3.40.50.200">
    <property type="entry name" value="Peptidase S8/S53 domain"/>
    <property type="match status" value="1"/>
</dbReference>
<dbReference type="Pfam" id="PF17766">
    <property type="entry name" value="fn3_6"/>
    <property type="match status" value="1"/>
</dbReference>
<evidence type="ECO:0000256" key="3">
    <source>
        <dbReference type="ARBA" id="ARBA00022729"/>
    </source>
</evidence>
<evidence type="ECO:0000313" key="11">
    <source>
        <dbReference type="EMBL" id="PIA54017.1"/>
    </source>
</evidence>
<dbReference type="GO" id="GO:0006508">
    <property type="term" value="P:proteolysis"/>
    <property type="evidence" value="ECO:0007669"/>
    <property type="project" value="UniProtKB-KW"/>
</dbReference>
<dbReference type="InterPro" id="IPR015500">
    <property type="entry name" value="Peptidase_S8_subtilisin-rel"/>
</dbReference>
<feature type="active site" description="Charge relay system" evidence="6 7">
    <location>
        <position position="530"/>
    </location>
</feature>
<dbReference type="InterPro" id="IPR045051">
    <property type="entry name" value="SBT"/>
</dbReference>
<dbReference type="AlphaFoldDB" id="A0A2G5EEM4"/>
<keyword evidence="12" id="KW-1185">Reference proteome</keyword>
<evidence type="ECO:0008006" key="13">
    <source>
        <dbReference type="Google" id="ProtNLM"/>
    </source>
</evidence>
<dbReference type="OrthoDB" id="10256524at2759"/>
<dbReference type="CDD" id="cd02120">
    <property type="entry name" value="PA_subtilisin_like"/>
    <property type="match status" value="1"/>
</dbReference>
<dbReference type="PRINTS" id="PR00723">
    <property type="entry name" value="SUBTILISIN"/>
</dbReference>
<dbReference type="FunFam" id="3.40.50.200:FF:000006">
    <property type="entry name" value="Subtilisin-like protease SBT1.5"/>
    <property type="match status" value="1"/>
</dbReference>
<dbReference type="Pfam" id="PF00082">
    <property type="entry name" value="Peptidase_S8"/>
    <property type="match status" value="1"/>
</dbReference>
<dbReference type="PROSITE" id="PS00138">
    <property type="entry name" value="SUBTILASE_SER"/>
    <property type="match status" value="1"/>
</dbReference>
<dbReference type="InterPro" id="IPR041469">
    <property type="entry name" value="Subtilisin-like_FN3"/>
</dbReference>
<accession>A0A2G5EEM4</accession>
<evidence type="ECO:0000256" key="2">
    <source>
        <dbReference type="ARBA" id="ARBA00022670"/>
    </source>
</evidence>
<dbReference type="InterPro" id="IPR023828">
    <property type="entry name" value="Peptidase_S8_Ser-AS"/>
</dbReference>
<dbReference type="Gene3D" id="3.30.70.80">
    <property type="entry name" value="Peptidase S8 propeptide/proteinase inhibitor I9"/>
    <property type="match status" value="1"/>
</dbReference>
<keyword evidence="3" id="KW-0732">Signal</keyword>
<dbReference type="InterPro" id="IPR036852">
    <property type="entry name" value="Peptidase_S8/S53_dom_sf"/>
</dbReference>
<evidence type="ECO:0000256" key="5">
    <source>
        <dbReference type="ARBA" id="ARBA00022825"/>
    </source>
</evidence>
<gene>
    <name evidence="11" type="ORF">AQUCO_00900532v1</name>
</gene>
<feature type="active site" description="Charge relay system" evidence="6 7">
    <location>
        <position position="201"/>
    </location>
</feature>
<name>A0A2G5EEM4_AQUCA</name>
<dbReference type="EMBL" id="KZ305026">
    <property type="protein sequence ID" value="PIA54017.1"/>
    <property type="molecule type" value="Genomic_DNA"/>
</dbReference>
<feature type="domain" description="Subtilisin-like protease fibronectin type-III" evidence="10">
    <location>
        <begin position="648"/>
        <end position="743"/>
    </location>
</feature>
<dbReference type="FunFam" id="2.60.40.2310:FF:000001">
    <property type="entry name" value="Subtilisin-like protease SBT1.5"/>
    <property type="match status" value="1"/>
</dbReference>
<keyword evidence="5 7" id="KW-0720">Serine protease</keyword>
<dbReference type="Gene3D" id="3.50.30.30">
    <property type="match status" value="1"/>
</dbReference>
<dbReference type="PANTHER" id="PTHR10795">
    <property type="entry name" value="PROPROTEIN CONVERTASE SUBTILISIN/KEXIN"/>
    <property type="match status" value="1"/>
</dbReference>
<protein>
    <recommendedName>
        <fullName evidence="13">Subtilisin-like protease fibronectin type-III domain-containing protein</fullName>
    </recommendedName>
</protein>
<evidence type="ECO:0000256" key="6">
    <source>
        <dbReference type="PIRSR" id="PIRSR615500-1"/>
    </source>
</evidence>
<dbReference type="InParanoid" id="A0A2G5EEM4"/>
<feature type="domain" description="Peptidase S8/S53" evidence="8">
    <location>
        <begin position="115"/>
        <end position="566"/>
    </location>
</feature>
<evidence type="ECO:0000259" key="9">
    <source>
        <dbReference type="Pfam" id="PF05922"/>
    </source>
</evidence>
<evidence type="ECO:0000256" key="7">
    <source>
        <dbReference type="PROSITE-ProRule" id="PRU01240"/>
    </source>
</evidence>
<dbReference type="Pfam" id="PF05922">
    <property type="entry name" value="Inhibitor_I9"/>
    <property type="match status" value="1"/>
</dbReference>
<dbReference type="SUPFAM" id="SSF52743">
    <property type="entry name" value="Subtilisin-like"/>
    <property type="match status" value="1"/>
</dbReference>
<keyword evidence="2 7" id="KW-0645">Protease</keyword>
<reference evidence="11 12" key="1">
    <citation type="submission" date="2017-09" db="EMBL/GenBank/DDBJ databases">
        <title>WGS assembly of Aquilegia coerulea Goldsmith.</title>
        <authorList>
            <person name="Hodges S."/>
            <person name="Kramer E."/>
            <person name="Nordborg M."/>
            <person name="Tomkins J."/>
            <person name="Borevitz J."/>
            <person name="Derieg N."/>
            <person name="Yan J."/>
            <person name="Mihaltcheva S."/>
            <person name="Hayes R.D."/>
            <person name="Rokhsar D."/>
        </authorList>
    </citation>
    <scope>NUCLEOTIDE SEQUENCE [LARGE SCALE GENOMIC DNA]</scope>
    <source>
        <strain evidence="12">cv. Goldsmith</strain>
    </source>
</reference>
<evidence type="ECO:0000313" key="12">
    <source>
        <dbReference type="Proteomes" id="UP000230069"/>
    </source>
</evidence>
<evidence type="ECO:0000259" key="8">
    <source>
        <dbReference type="Pfam" id="PF00082"/>
    </source>
</evidence>
<feature type="active site" description="Charge relay system" evidence="6 7">
    <location>
        <position position="123"/>
    </location>
</feature>
<dbReference type="InterPro" id="IPR034197">
    <property type="entry name" value="Peptidases_S8_3"/>
</dbReference>